<protein>
    <submittedName>
        <fullName evidence="3">Coiled-coil domain containing 3</fullName>
    </submittedName>
</protein>
<dbReference type="Ensembl" id="ENSPCOT00000021485.1">
    <property type="protein sequence ID" value="ENSPCOP00000010903.1"/>
    <property type="gene ID" value="ENSPCOG00000016934.1"/>
</dbReference>
<evidence type="ECO:0000313" key="3">
    <source>
        <dbReference type="Ensembl" id="ENSPCOP00000010903.1"/>
    </source>
</evidence>
<dbReference type="GO" id="GO:0051055">
    <property type="term" value="P:negative regulation of lipid biosynthetic process"/>
    <property type="evidence" value="ECO:0007669"/>
    <property type="project" value="Ensembl"/>
</dbReference>
<reference evidence="3" key="1">
    <citation type="submission" date="2025-08" db="UniProtKB">
        <authorList>
            <consortium name="Ensembl"/>
        </authorList>
    </citation>
    <scope>IDENTIFICATION</scope>
</reference>
<evidence type="ECO:0000256" key="2">
    <source>
        <dbReference type="SAM" id="SignalP"/>
    </source>
</evidence>
<dbReference type="PANTHER" id="PTHR31663">
    <property type="entry name" value="COILED-COIL DOMAIN-CONTAINING PROTEIN 3"/>
    <property type="match status" value="1"/>
</dbReference>
<dbReference type="PANTHER" id="PTHR31663:SF4">
    <property type="entry name" value="COILED-COIL DOMAIN-CONTAINING PROTEIN 3"/>
    <property type="match status" value="1"/>
</dbReference>
<feature type="region of interest" description="Disordered" evidence="1">
    <location>
        <begin position="215"/>
        <end position="267"/>
    </location>
</feature>
<dbReference type="RefSeq" id="XP_012516377.1">
    <property type="nucleotide sequence ID" value="XM_012660923.1"/>
</dbReference>
<accession>A0A2K6FA97</accession>
<feature type="chain" id="PRO_5014321140" evidence="2">
    <location>
        <begin position="17"/>
        <end position="267"/>
    </location>
</feature>
<dbReference type="GeneID" id="105823675"/>
<dbReference type="STRING" id="379532.ENSPCOP00000010903"/>
<evidence type="ECO:0000313" key="4">
    <source>
        <dbReference type="Proteomes" id="UP000233160"/>
    </source>
</evidence>
<dbReference type="GO" id="GO:0008610">
    <property type="term" value="P:lipid biosynthetic process"/>
    <property type="evidence" value="ECO:0007669"/>
    <property type="project" value="Ensembl"/>
</dbReference>
<dbReference type="OMA" id="WRPLSDG"/>
<dbReference type="GO" id="GO:0005576">
    <property type="term" value="C:extracellular region"/>
    <property type="evidence" value="ECO:0007669"/>
    <property type="project" value="Ensembl"/>
</dbReference>
<dbReference type="OrthoDB" id="9924766at2759"/>
<evidence type="ECO:0000256" key="1">
    <source>
        <dbReference type="SAM" id="MobiDB-lite"/>
    </source>
</evidence>
<dbReference type="GO" id="GO:0010629">
    <property type="term" value="P:negative regulation of gene expression"/>
    <property type="evidence" value="ECO:0007669"/>
    <property type="project" value="Ensembl"/>
</dbReference>
<dbReference type="GO" id="GO:0046889">
    <property type="term" value="P:positive regulation of lipid biosynthetic process"/>
    <property type="evidence" value="ECO:0007669"/>
    <property type="project" value="Ensembl"/>
</dbReference>
<dbReference type="GO" id="GO:0010804">
    <property type="term" value="P:negative regulation of tumor necrosis factor-mediated signaling pathway"/>
    <property type="evidence" value="ECO:0007669"/>
    <property type="project" value="Ensembl"/>
</dbReference>
<organism evidence="3 4">
    <name type="scientific">Propithecus coquereli</name>
    <name type="common">Coquerel's sifaka</name>
    <name type="synonym">Propithecus verreauxi coquereli</name>
    <dbReference type="NCBI Taxonomy" id="379532"/>
    <lineage>
        <taxon>Eukaryota</taxon>
        <taxon>Metazoa</taxon>
        <taxon>Chordata</taxon>
        <taxon>Craniata</taxon>
        <taxon>Vertebrata</taxon>
        <taxon>Euteleostomi</taxon>
        <taxon>Mammalia</taxon>
        <taxon>Eutheria</taxon>
        <taxon>Euarchontoglires</taxon>
        <taxon>Primates</taxon>
        <taxon>Strepsirrhini</taxon>
        <taxon>Lemuriformes</taxon>
        <taxon>Indriidae</taxon>
        <taxon>Propithecus</taxon>
    </lineage>
</organism>
<feature type="compositionally biased region" description="Basic and acidic residues" evidence="1">
    <location>
        <begin position="231"/>
        <end position="242"/>
    </location>
</feature>
<feature type="compositionally biased region" description="Basic residues" evidence="1">
    <location>
        <begin position="215"/>
        <end position="230"/>
    </location>
</feature>
<keyword evidence="4" id="KW-1185">Reference proteome</keyword>
<feature type="signal peptide" evidence="2">
    <location>
        <begin position="1"/>
        <end position="16"/>
    </location>
</feature>
<sequence>MLRPLLLAALCLAARACQLPSEWRPLSEGCRAELAETIVYAKVLALHPEAPGLYNHLPWQPHAGQGALFYAAEVEMLCDQAWGSMLEVPAGSRLNLTGLGYFSCHSHTVVPDYSYFFFLRMDENYNLLPHGVNFQDAIFPDTQENRRMFSSLFQFSNCSQGQQLVTFSSDWEIQEDNRLMCSSVQRALFEEEDHVKKLQQKVAALEKRNRQLRERVKKVKRSLRQARKNGRHLELANRKLSEKLATGARPHLNAPGPQPARAPYLRG</sequence>
<name>A0A2K6FA97_PROCO</name>
<dbReference type="CTD" id="83643"/>
<dbReference type="InterPro" id="IPR040311">
    <property type="entry name" value="CCDC3"/>
</dbReference>
<keyword evidence="2" id="KW-0732">Signal</keyword>
<dbReference type="GO" id="GO:0045600">
    <property type="term" value="P:positive regulation of fat cell differentiation"/>
    <property type="evidence" value="ECO:0007669"/>
    <property type="project" value="Ensembl"/>
</dbReference>
<dbReference type="GO" id="GO:0005783">
    <property type="term" value="C:endoplasmic reticulum"/>
    <property type="evidence" value="ECO:0007669"/>
    <property type="project" value="Ensembl"/>
</dbReference>
<dbReference type="Proteomes" id="UP000233160">
    <property type="component" value="Unassembled WGS sequence"/>
</dbReference>
<gene>
    <name evidence="3" type="primary">CCDC3</name>
</gene>
<dbReference type="GeneTree" id="ENSGT00390000014429"/>
<dbReference type="KEGG" id="pcoq:105823675"/>
<dbReference type="GO" id="GO:0007165">
    <property type="term" value="P:signal transduction"/>
    <property type="evidence" value="ECO:0007669"/>
    <property type="project" value="Ensembl"/>
</dbReference>
<proteinExistence type="predicted"/>
<reference evidence="3" key="2">
    <citation type="submission" date="2025-09" db="UniProtKB">
        <authorList>
            <consortium name="Ensembl"/>
        </authorList>
    </citation>
    <scope>IDENTIFICATION</scope>
</reference>
<dbReference type="AlphaFoldDB" id="A0A2K6FA97"/>